<dbReference type="PANTHER" id="PTHR30238:SF4">
    <property type="entry name" value="SLL1022 PROTEIN"/>
    <property type="match status" value="1"/>
</dbReference>
<feature type="transmembrane region" description="Helical" evidence="6">
    <location>
        <begin position="71"/>
        <end position="88"/>
    </location>
</feature>
<dbReference type="RefSeq" id="WP_038152379.1">
    <property type="nucleotide sequence ID" value="NZ_JRNT01000009.1"/>
</dbReference>
<evidence type="ECO:0000256" key="4">
    <source>
        <dbReference type="ARBA" id="ARBA00022989"/>
    </source>
</evidence>
<protein>
    <submittedName>
        <fullName evidence="7">Membrane protein</fullName>
    </submittedName>
</protein>
<dbReference type="InterPro" id="IPR022301">
    <property type="entry name" value="Integral_membrane_YjbE"/>
</dbReference>
<keyword evidence="8" id="KW-1185">Reference proteome</keyword>
<dbReference type="Proteomes" id="UP000029628">
    <property type="component" value="Unassembled WGS sequence"/>
</dbReference>
<keyword evidence="3 6" id="KW-0812">Transmembrane</keyword>
<feature type="transmembrane region" description="Helical" evidence="6">
    <location>
        <begin position="196"/>
        <end position="215"/>
    </location>
</feature>
<proteinExistence type="inferred from homology"/>
<evidence type="ECO:0000313" key="8">
    <source>
        <dbReference type="Proteomes" id="UP000029628"/>
    </source>
</evidence>
<sequence length="226" mass="24509">MTEFLEIATWLVIGKIIIIDILLAGDNAVVIGMAAGKLHPDLQKKAIFWGTFGAIALRLLMATVLVEALHIIPALHIIGGLVLLWIAIQLLADSDETKDIKARNSLRGAIITIVMADAMMSIDNVLAVVAAAQGHLELVIVGMLITVPIIIFSSALFAKIINRFPIILYAGGALLGWVAGEMIIEDALLQPYIMGYEIWIKVLCIIIVLLLASIVKYKNRIGESHD</sequence>
<feature type="transmembrane region" description="Helical" evidence="6">
    <location>
        <begin position="138"/>
        <end position="157"/>
    </location>
</feature>
<comment type="similarity">
    <text evidence="2">Belongs to the TerC family.</text>
</comment>
<comment type="subcellular location">
    <subcellularLocation>
        <location evidence="1">Membrane</location>
        <topology evidence="1">Multi-pass membrane protein</topology>
    </subcellularLocation>
</comment>
<dbReference type="NCBIfam" id="TIGR03717">
    <property type="entry name" value="R_switched_YjbE"/>
    <property type="match status" value="1"/>
</dbReference>
<dbReference type="Pfam" id="PF03741">
    <property type="entry name" value="TerC"/>
    <property type="match status" value="1"/>
</dbReference>
<keyword evidence="5 6" id="KW-0472">Membrane</keyword>
<dbReference type="eggNOG" id="COG0861">
    <property type="taxonomic scope" value="Bacteria"/>
</dbReference>
<feature type="transmembrane region" description="Helical" evidence="6">
    <location>
        <begin position="164"/>
        <end position="184"/>
    </location>
</feature>
<dbReference type="InterPro" id="IPR005496">
    <property type="entry name" value="Integral_membrane_TerC"/>
</dbReference>
<dbReference type="PANTHER" id="PTHR30238">
    <property type="entry name" value="MEMBRANE BOUND PREDICTED REDOX MODULATOR"/>
    <property type="match status" value="1"/>
</dbReference>
<dbReference type="EMBL" id="JRNT01000009">
    <property type="protein sequence ID" value="KGF47434.1"/>
    <property type="molecule type" value="Genomic_DNA"/>
</dbReference>
<evidence type="ECO:0000256" key="3">
    <source>
        <dbReference type="ARBA" id="ARBA00022692"/>
    </source>
</evidence>
<name>A0A096CQ33_9FIRM</name>
<feature type="transmembrane region" description="Helical" evidence="6">
    <location>
        <begin position="46"/>
        <end position="65"/>
    </location>
</feature>
<accession>A0A096CQ33</accession>
<evidence type="ECO:0000313" key="7">
    <source>
        <dbReference type="EMBL" id="KGF47434.1"/>
    </source>
</evidence>
<dbReference type="AlphaFoldDB" id="A0A096CQ33"/>
<comment type="caution">
    <text evidence="7">The sequence shown here is derived from an EMBL/GenBank/DDBJ whole genome shotgun (WGS) entry which is preliminary data.</text>
</comment>
<evidence type="ECO:0000256" key="5">
    <source>
        <dbReference type="ARBA" id="ARBA00023136"/>
    </source>
</evidence>
<feature type="transmembrane region" description="Helical" evidence="6">
    <location>
        <begin position="12"/>
        <end position="34"/>
    </location>
</feature>
<feature type="transmembrane region" description="Helical" evidence="6">
    <location>
        <begin position="109"/>
        <end position="132"/>
    </location>
</feature>
<evidence type="ECO:0000256" key="1">
    <source>
        <dbReference type="ARBA" id="ARBA00004141"/>
    </source>
</evidence>
<gene>
    <name evidence="7" type="ORF">HMPREF0872_04530</name>
</gene>
<keyword evidence="4 6" id="KW-1133">Transmembrane helix</keyword>
<evidence type="ECO:0000256" key="6">
    <source>
        <dbReference type="SAM" id="Phobius"/>
    </source>
</evidence>
<organism evidence="7 8">
    <name type="scientific">Veillonella montpellierensis DNF00314</name>
    <dbReference type="NCBI Taxonomy" id="1401067"/>
    <lineage>
        <taxon>Bacteria</taxon>
        <taxon>Bacillati</taxon>
        <taxon>Bacillota</taxon>
        <taxon>Negativicutes</taxon>
        <taxon>Veillonellales</taxon>
        <taxon>Veillonellaceae</taxon>
        <taxon>Veillonella</taxon>
    </lineage>
</organism>
<dbReference type="GO" id="GO:0016020">
    <property type="term" value="C:membrane"/>
    <property type="evidence" value="ECO:0007669"/>
    <property type="project" value="UniProtKB-SubCell"/>
</dbReference>
<evidence type="ECO:0000256" key="2">
    <source>
        <dbReference type="ARBA" id="ARBA00007511"/>
    </source>
</evidence>
<reference evidence="7 8" key="1">
    <citation type="submission" date="2014-07" db="EMBL/GenBank/DDBJ databases">
        <authorList>
            <person name="McCorrison J."/>
            <person name="Sanka R."/>
            <person name="Torralba M."/>
            <person name="Gillis M."/>
            <person name="Haft D.H."/>
            <person name="Methe B."/>
            <person name="Sutton G."/>
            <person name="Nelson K.E."/>
        </authorList>
    </citation>
    <scope>NUCLEOTIDE SEQUENCE [LARGE SCALE GENOMIC DNA]</scope>
    <source>
        <strain evidence="7 8">DNF00314</strain>
    </source>
</reference>